<dbReference type="Gene3D" id="3.90.420.10">
    <property type="entry name" value="Oxidoreductase, molybdopterin-binding domain"/>
    <property type="match status" value="1"/>
</dbReference>
<dbReference type="EMBL" id="CP159205">
    <property type="protein sequence ID" value="XCF18100.1"/>
    <property type="molecule type" value="Genomic_DNA"/>
</dbReference>
<feature type="region of interest" description="Disordered" evidence="1">
    <location>
        <begin position="90"/>
        <end position="144"/>
    </location>
</feature>
<sequence length="144" mass="15178">MTDTSVLVDGDGAVRVTPDGDWETTTRVVGFRCTSGDWVEAAWTGVDLAAALDAAGVPAETTHLVVESDDEYRVCLPVADCLDALVAFDGETEPESDRPTANEGTFPRVVAPGIDGPHTPKNAARIEPVALDAGEDRADRETLP</sequence>
<reference evidence="3" key="1">
    <citation type="submission" date="2024-06" db="EMBL/GenBank/DDBJ databases">
        <title>Genome Sequence of an extremely halophilic archaeon isolated from Permian era halite, Salado Formation, Carlsbad, New Mexico: Halobacterium sp. strain NMX12-1.</title>
        <authorList>
            <person name="Sotoa L."/>
            <person name="DasSarma P."/>
            <person name="Anton B.P."/>
            <person name="Vincze T."/>
            <person name="Verma I."/>
            <person name="Eralp B."/>
            <person name="Powers D.W."/>
            <person name="Dozier B.L."/>
            <person name="Roberts R.J."/>
            <person name="DasSarma S."/>
        </authorList>
    </citation>
    <scope>NUCLEOTIDE SEQUENCE</scope>
    <source>
        <strain evidence="3">NMX12-1</strain>
        <plasmid evidence="3">pNMX12-1_211</plasmid>
    </source>
</reference>
<accession>A0AAU8CGR7</accession>
<evidence type="ECO:0000259" key="2">
    <source>
        <dbReference type="Pfam" id="PF00174"/>
    </source>
</evidence>
<feature type="compositionally biased region" description="Basic and acidic residues" evidence="1">
    <location>
        <begin position="134"/>
        <end position="144"/>
    </location>
</feature>
<feature type="domain" description="Oxidoreductase molybdopterin-binding" evidence="2">
    <location>
        <begin position="26"/>
        <end position="127"/>
    </location>
</feature>
<keyword evidence="3" id="KW-0614">Plasmid</keyword>
<dbReference type="InterPro" id="IPR036374">
    <property type="entry name" value="OxRdtase_Mopterin-bd_sf"/>
</dbReference>
<dbReference type="RefSeq" id="WP_353635433.1">
    <property type="nucleotide sequence ID" value="NZ_CP159205.1"/>
</dbReference>
<dbReference type="KEGG" id="hanx:ABSL23_16415"/>
<dbReference type="SUPFAM" id="SSF56524">
    <property type="entry name" value="Oxidoreductase molybdopterin-binding domain"/>
    <property type="match status" value="1"/>
</dbReference>
<gene>
    <name evidence="3" type="ORF">ABSL23_16415</name>
</gene>
<proteinExistence type="predicted"/>
<organism evidence="3">
    <name type="scientific">Halobacterium sp. NMX12-1</name>
    <dbReference type="NCBI Taxonomy" id="3166650"/>
    <lineage>
        <taxon>Archaea</taxon>
        <taxon>Methanobacteriati</taxon>
        <taxon>Methanobacteriota</taxon>
        <taxon>Stenosarchaea group</taxon>
        <taxon>Halobacteria</taxon>
        <taxon>Halobacteriales</taxon>
        <taxon>Halobacteriaceae</taxon>
        <taxon>Halobacterium</taxon>
    </lineage>
</organism>
<evidence type="ECO:0000256" key="1">
    <source>
        <dbReference type="SAM" id="MobiDB-lite"/>
    </source>
</evidence>
<dbReference type="GeneID" id="91110767"/>
<dbReference type="Pfam" id="PF00174">
    <property type="entry name" value="Oxidored_molyb"/>
    <property type="match status" value="1"/>
</dbReference>
<dbReference type="InterPro" id="IPR000572">
    <property type="entry name" value="OxRdtase_Mopterin-bd_dom"/>
</dbReference>
<name>A0AAU8CGR7_9EURY</name>
<dbReference type="AlphaFoldDB" id="A0AAU8CGR7"/>
<evidence type="ECO:0000313" key="3">
    <source>
        <dbReference type="EMBL" id="XCF18100.1"/>
    </source>
</evidence>
<protein>
    <submittedName>
        <fullName evidence="3">Molybdopterin-dependent oxidoreductase</fullName>
    </submittedName>
</protein>
<geneLocation type="plasmid" evidence="3">
    <name>pNMX12-1_211</name>
</geneLocation>